<accession>A0ABD5P155</accession>
<feature type="domain" description="DUF8129" evidence="2">
    <location>
        <begin position="40"/>
        <end position="74"/>
    </location>
</feature>
<dbReference type="Gene3D" id="3.40.50.300">
    <property type="entry name" value="P-loop containing nucleotide triphosphate hydrolases"/>
    <property type="match status" value="1"/>
</dbReference>
<dbReference type="EMBL" id="JBHSDJ010000099">
    <property type="protein sequence ID" value="MFC4247800.1"/>
    <property type="molecule type" value="Genomic_DNA"/>
</dbReference>
<dbReference type="GeneID" id="71852816"/>
<name>A0ABD5P155_9EURY</name>
<gene>
    <name evidence="3" type="ORF">ACFOZ7_12680</name>
</gene>
<feature type="region of interest" description="Disordered" evidence="1">
    <location>
        <begin position="73"/>
        <end position="93"/>
    </location>
</feature>
<evidence type="ECO:0000313" key="4">
    <source>
        <dbReference type="Proteomes" id="UP001595821"/>
    </source>
</evidence>
<evidence type="ECO:0000256" key="1">
    <source>
        <dbReference type="SAM" id="MobiDB-lite"/>
    </source>
</evidence>
<dbReference type="AlphaFoldDB" id="A0ABD5P155"/>
<organism evidence="3 4">
    <name type="scientific">Natribaculum luteum</name>
    <dbReference type="NCBI Taxonomy" id="1586232"/>
    <lineage>
        <taxon>Archaea</taxon>
        <taxon>Methanobacteriati</taxon>
        <taxon>Methanobacteriota</taxon>
        <taxon>Stenosarchaea group</taxon>
        <taxon>Halobacteria</taxon>
        <taxon>Halobacteriales</taxon>
        <taxon>Natrialbaceae</taxon>
        <taxon>Natribaculum</taxon>
    </lineage>
</organism>
<evidence type="ECO:0000259" key="2">
    <source>
        <dbReference type="Pfam" id="PF26450"/>
    </source>
</evidence>
<dbReference type="InterPro" id="IPR058442">
    <property type="entry name" value="DUF8129"/>
</dbReference>
<dbReference type="InterPro" id="IPR027417">
    <property type="entry name" value="P-loop_NTPase"/>
</dbReference>
<evidence type="ECO:0000313" key="3">
    <source>
        <dbReference type="EMBL" id="MFC4247800.1"/>
    </source>
</evidence>
<comment type="caution">
    <text evidence="3">The sequence shown here is derived from an EMBL/GenBank/DDBJ whole genome shotgun (WGS) entry which is preliminary data.</text>
</comment>
<protein>
    <submittedName>
        <fullName evidence="3">GTP-binding protein</fullName>
    </submittedName>
</protein>
<dbReference type="RefSeq" id="WP_246972131.1">
    <property type="nucleotide sequence ID" value="NZ_CP095397.1"/>
</dbReference>
<reference evidence="3 4" key="1">
    <citation type="journal article" date="2014" name="Int. J. Syst. Evol. Microbiol.">
        <title>Complete genome sequence of Corynebacterium casei LMG S-19264T (=DSM 44701T), isolated from a smear-ripened cheese.</title>
        <authorList>
            <consortium name="US DOE Joint Genome Institute (JGI-PGF)"/>
            <person name="Walter F."/>
            <person name="Albersmeier A."/>
            <person name="Kalinowski J."/>
            <person name="Ruckert C."/>
        </authorList>
    </citation>
    <scope>NUCLEOTIDE SEQUENCE [LARGE SCALE GENOMIC DNA]</scope>
    <source>
        <strain evidence="3 4">IBRC-M 10912</strain>
    </source>
</reference>
<dbReference type="SUPFAM" id="SSF52540">
    <property type="entry name" value="P-loop containing nucleoside triphosphate hydrolases"/>
    <property type="match status" value="1"/>
</dbReference>
<sequence>MEEQTIPVTVLSGTLGAGKTTTLNHVLGESGDRDLAVLVNDMDILRACIAYENQHQQRVPILRLLETRTNELRSQDMDRRSARGGQRTFGRDW</sequence>
<dbReference type="Pfam" id="PF26450">
    <property type="entry name" value="DUF8129"/>
    <property type="match status" value="1"/>
</dbReference>
<proteinExistence type="predicted"/>
<dbReference type="Proteomes" id="UP001595821">
    <property type="component" value="Unassembled WGS sequence"/>
</dbReference>